<name>S3CE30_OPHP1</name>
<feature type="region of interest" description="Disordered" evidence="8">
    <location>
        <begin position="181"/>
        <end position="204"/>
    </location>
</feature>
<feature type="region of interest" description="Disordered" evidence="8">
    <location>
        <begin position="464"/>
        <end position="519"/>
    </location>
</feature>
<keyword evidence="4 7" id="KW-0747">Spliceosome</keyword>
<keyword evidence="6 7" id="KW-0539">Nucleus</keyword>
<feature type="compositionally biased region" description="Basic residues" evidence="8">
    <location>
        <begin position="509"/>
        <end position="519"/>
    </location>
</feature>
<dbReference type="InterPro" id="IPR021715">
    <property type="entry name" value="Slu7_dom"/>
</dbReference>
<feature type="compositionally biased region" description="Basic and acidic residues" evidence="8">
    <location>
        <begin position="190"/>
        <end position="204"/>
    </location>
</feature>
<dbReference type="PANTHER" id="PTHR12942">
    <property type="entry name" value="STEP II SPLICING FACTOR SLU7"/>
    <property type="match status" value="1"/>
</dbReference>
<keyword evidence="11" id="KW-1185">Reference proteome</keyword>
<gene>
    <name evidence="10" type="ORF">F503_03660</name>
</gene>
<dbReference type="GO" id="GO:0030628">
    <property type="term" value="F:pre-mRNA 3'-splice site binding"/>
    <property type="evidence" value="ECO:0007669"/>
    <property type="project" value="UniProtKB-UniRule"/>
</dbReference>
<feature type="compositionally biased region" description="Basic and acidic residues" evidence="8">
    <location>
        <begin position="8"/>
        <end position="17"/>
    </location>
</feature>
<dbReference type="PANTHER" id="PTHR12942:SF2">
    <property type="entry name" value="PRE-MRNA-SPLICING FACTOR SLU7"/>
    <property type="match status" value="1"/>
</dbReference>
<dbReference type="OrthoDB" id="249612at2759"/>
<reference evidence="10 11" key="1">
    <citation type="journal article" date="2013" name="BMC Genomics">
        <title>The genome and transcriptome of the pine saprophyte Ophiostoma piceae, and a comparison with the bark beetle-associated pine pathogen Grosmannia clavigera.</title>
        <authorList>
            <person name="Haridas S."/>
            <person name="Wang Y."/>
            <person name="Lim L."/>
            <person name="Massoumi Alamouti S."/>
            <person name="Jackman S."/>
            <person name="Docking R."/>
            <person name="Robertson G."/>
            <person name="Birol I."/>
            <person name="Bohlmann J."/>
            <person name="Breuil C."/>
        </authorList>
    </citation>
    <scope>NUCLEOTIDE SEQUENCE [LARGE SCALE GENOMIC DNA]</scope>
    <source>
        <strain evidence="10 11">UAMH 11346</strain>
    </source>
</reference>
<organism evidence="10 11">
    <name type="scientific">Ophiostoma piceae (strain UAMH 11346)</name>
    <name type="common">Sap stain fungus</name>
    <dbReference type="NCBI Taxonomy" id="1262450"/>
    <lineage>
        <taxon>Eukaryota</taxon>
        <taxon>Fungi</taxon>
        <taxon>Dikarya</taxon>
        <taxon>Ascomycota</taxon>
        <taxon>Pezizomycotina</taxon>
        <taxon>Sordariomycetes</taxon>
        <taxon>Sordariomycetidae</taxon>
        <taxon>Ophiostomatales</taxon>
        <taxon>Ophiostomataceae</taxon>
        <taxon>Ophiostoma</taxon>
    </lineage>
</organism>
<dbReference type="HOGENOM" id="CLU_019317_3_1_1"/>
<evidence type="ECO:0000313" key="10">
    <source>
        <dbReference type="EMBL" id="EPE04598.1"/>
    </source>
</evidence>
<dbReference type="eggNOG" id="KOG2560">
    <property type="taxonomic scope" value="Eukaryota"/>
</dbReference>
<evidence type="ECO:0000313" key="11">
    <source>
        <dbReference type="Proteomes" id="UP000016923"/>
    </source>
</evidence>
<evidence type="ECO:0000259" key="9">
    <source>
        <dbReference type="Pfam" id="PF11708"/>
    </source>
</evidence>
<evidence type="ECO:0000256" key="5">
    <source>
        <dbReference type="ARBA" id="ARBA00023187"/>
    </source>
</evidence>
<proteinExistence type="inferred from homology"/>
<dbReference type="GO" id="GO:0000398">
    <property type="term" value="P:mRNA splicing, via spliceosome"/>
    <property type="evidence" value="ECO:0007669"/>
    <property type="project" value="UniProtKB-UniRule"/>
</dbReference>
<dbReference type="EMBL" id="KE148160">
    <property type="protein sequence ID" value="EPE04598.1"/>
    <property type="molecule type" value="Genomic_DNA"/>
</dbReference>
<evidence type="ECO:0000256" key="3">
    <source>
        <dbReference type="ARBA" id="ARBA00022664"/>
    </source>
</evidence>
<evidence type="ECO:0000256" key="1">
    <source>
        <dbReference type="ARBA" id="ARBA00004123"/>
    </source>
</evidence>
<feature type="region of interest" description="Disordered" evidence="8">
    <location>
        <begin position="1"/>
        <end position="86"/>
    </location>
</feature>
<dbReference type="OMA" id="KYAWESQ"/>
<accession>S3CE30</accession>
<dbReference type="VEuPathDB" id="FungiDB:F503_03660"/>
<evidence type="ECO:0000256" key="8">
    <source>
        <dbReference type="SAM" id="MobiDB-lite"/>
    </source>
</evidence>
<protein>
    <recommendedName>
        <fullName evidence="7">Pre-mRNA-splicing factor SLU7</fullName>
    </recommendedName>
</protein>
<dbReference type="Pfam" id="PF11708">
    <property type="entry name" value="Slu7"/>
    <property type="match status" value="1"/>
</dbReference>
<feature type="compositionally biased region" description="Basic and acidic residues" evidence="8">
    <location>
        <begin position="479"/>
        <end position="491"/>
    </location>
</feature>
<comment type="subcellular location">
    <subcellularLocation>
        <location evidence="1 7">Nucleus</location>
    </subcellularLocation>
</comment>
<evidence type="ECO:0000256" key="6">
    <source>
        <dbReference type="ARBA" id="ARBA00023242"/>
    </source>
</evidence>
<comment type="similarity">
    <text evidence="2 7">Belongs to the SLU7 family.</text>
</comment>
<dbReference type="GO" id="GO:0005681">
    <property type="term" value="C:spliceosomal complex"/>
    <property type="evidence" value="ECO:0007669"/>
    <property type="project" value="UniProtKB-UniRule"/>
</dbReference>
<comment type="subunit">
    <text evidence="7">Associated with the spliceosome.</text>
</comment>
<evidence type="ECO:0000256" key="7">
    <source>
        <dbReference type="RuleBase" id="RU367071"/>
    </source>
</evidence>
<dbReference type="InterPro" id="IPR039974">
    <property type="entry name" value="Splicing_factor_SLU7"/>
</dbReference>
<keyword evidence="3 7" id="KW-0507">mRNA processing</keyword>
<dbReference type="Proteomes" id="UP000016923">
    <property type="component" value="Unassembled WGS sequence"/>
</dbReference>
<evidence type="ECO:0000256" key="2">
    <source>
        <dbReference type="ARBA" id="ARBA00007203"/>
    </source>
</evidence>
<feature type="domain" description="Pre-mRNA-splicing factor SLU7" evidence="9">
    <location>
        <begin position="143"/>
        <end position="424"/>
    </location>
</feature>
<keyword evidence="5 7" id="KW-0508">mRNA splicing</keyword>
<dbReference type="STRING" id="1262450.S3CE30"/>
<feature type="compositionally biased region" description="Low complexity" evidence="8">
    <location>
        <begin position="50"/>
        <end position="64"/>
    </location>
</feature>
<feature type="compositionally biased region" description="Basic and acidic residues" evidence="8">
    <location>
        <begin position="65"/>
        <end position="84"/>
    </location>
</feature>
<feature type="compositionally biased region" description="Basic and acidic residues" evidence="8">
    <location>
        <begin position="499"/>
        <end position="508"/>
    </location>
</feature>
<sequence length="519" mass="58529">MSMLGRQSPDERDERLGGSRTGPARKEENVYIPQFITKRPFYTIDESEETAATTDDGAAGASRTGSRDYLEHQRSQKKKEDSKWYQRGKTMGPAATKYRKGACENCGSMSHKKRDCFSRPRAKLAKYTNEDIQPDEVIEDVNLSWDAKRDRWIGFDPRDYSVMMAQREKMNEAKRVLQDKITGVGSGAGDENKGKETDETRYSEDADMGVSRKNGAADLRMREDTARYLVNLDIDSAKYDPKRRKIVDGGAFVDDSARLFAEQNFAQASGDAEAFEKAERYAWEVHDKTGDASLHMQANPTAAEHRRKQDLEEARKKQKELDDIMLKKYGVTASGGELIGGGGGGGGSDGSSAGALAGGDAQKQSQLTAKKKAALLATAVTSSEHFIEYDESGQVKDKFQAKRADRSKYTEDVFPLNHSAVWGSWWNNFQWGYACCHSYVRNSYCTGEEGRMAWERAERQRLGDWGDAEKNQDDEEEERREPKLLTAHGDEDVVSDDDDRSRRRDSSPRKRKERRSRED</sequence>
<comment type="function">
    <text evidence="7">Involved in pre-mRNA splicing.</text>
</comment>
<evidence type="ECO:0000256" key="4">
    <source>
        <dbReference type="ARBA" id="ARBA00022728"/>
    </source>
</evidence>
<dbReference type="AlphaFoldDB" id="S3CE30"/>